<keyword evidence="5" id="KW-0175">Coiled coil</keyword>
<evidence type="ECO:0000313" key="7">
    <source>
        <dbReference type="EMBL" id="VAW92983.1"/>
    </source>
</evidence>
<dbReference type="SUPFAM" id="SSF46955">
    <property type="entry name" value="Putative DNA-binding domain"/>
    <property type="match status" value="1"/>
</dbReference>
<keyword evidence="4" id="KW-0804">Transcription</keyword>
<organism evidence="7">
    <name type="scientific">hydrothermal vent metagenome</name>
    <dbReference type="NCBI Taxonomy" id="652676"/>
    <lineage>
        <taxon>unclassified sequences</taxon>
        <taxon>metagenomes</taxon>
        <taxon>ecological metagenomes</taxon>
    </lineage>
</organism>
<proteinExistence type="predicted"/>
<gene>
    <name evidence="7" type="ORF">MNBD_GAMMA23-810</name>
</gene>
<dbReference type="GO" id="GO:0003677">
    <property type="term" value="F:DNA binding"/>
    <property type="evidence" value="ECO:0007669"/>
    <property type="project" value="UniProtKB-KW"/>
</dbReference>
<keyword evidence="3" id="KW-0238">DNA-binding</keyword>
<dbReference type="PANTHER" id="PTHR30204">
    <property type="entry name" value="REDOX-CYCLING DRUG-SENSING TRANSCRIPTIONAL ACTIVATOR SOXR"/>
    <property type="match status" value="1"/>
</dbReference>
<keyword evidence="1" id="KW-0678">Repressor</keyword>
<dbReference type="Pfam" id="PF13411">
    <property type="entry name" value="MerR_1"/>
    <property type="match status" value="1"/>
</dbReference>
<dbReference type="InterPro" id="IPR000551">
    <property type="entry name" value="MerR-type_HTH_dom"/>
</dbReference>
<dbReference type="AlphaFoldDB" id="A0A3B0ZYJ5"/>
<feature type="coiled-coil region" evidence="5">
    <location>
        <begin position="82"/>
        <end position="109"/>
    </location>
</feature>
<dbReference type="InterPro" id="IPR047057">
    <property type="entry name" value="MerR_fam"/>
</dbReference>
<evidence type="ECO:0000256" key="3">
    <source>
        <dbReference type="ARBA" id="ARBA00023125"/>
    </source>
</evidence>
<feature type="domain" description="HTH merR-type" evidence="6">
    <location>
        <begin position="1"/>
        <end position="70"/>
    </location>
</feature>
<evidence type="ECO:0000256" key="4">
    <source>
        <dbReference type="ARBA" id="ARBA00023163"/>
    </source>
</evidence>
<dbReference type="PROSITE" id="PS50937">
    <property type="entry name" value="HTH_MERR_2"/>
    <property type="match status" value="1"/>
</dbReference>
<evidence type="ECO:0000256" key="2">
    <source>
        <dbReference type="ARBA" id="ARBA00023015"/>
    </source>
</evidence>
<sequence>MYTVKQIADHLNVTSETIRYYSRLGIVEPQRDPDNGYRYFSDNDVRKINFILKAKHYGLTINEISTILKKSVKGESPCQLVIEMVTNHFKETREKIKELKELEARLSQTLLDWTDFKEEESDLDLICPLIE</sequence>
<dbReference type="InterPro" id="IPR009061">
    <property type="entry name" value="DNA-bd_dom_put_sf"/>
</dbReference>
<reference evidence="7" key="1">
    <citation type="submission" date="2018-06" db="EMBL/GenBank/DDBJ databases">
        <authorList>
            <person name="Zhirakovskaya E."/>
        </authorList>
    </citation>
    <scope>NUCLEOTIDE SEQUENCE</scope>
</reference>
<dbReference type="EMBL" id="UOFT01000029">
    <property type="protein sequence ID" value="VAW92983.1"/>
    <property type="molecule type" value="Genomic_DNA"/>
</dbReference>
<dbReference type="SMART" id="SM00422">
    <property type="entry name" value="HTH_MERR"/>
    <property type="match status" value="1"/>
</dbReference>
<protein>
    <recommendedName>
        <fullName evidence="6">HTH merR-type domain-containing protein</fullName>
    </recommendedName>
</protein>
<dbReference type="PANTHER" id="PTHR30204:SF69">
    <property type="entry name" value="MERR-FAMILY TRANSCRIPTIONAL REGULATOR"/>
    <property type="match status" value="1"/>
</dbReference>
<accession>A0A3B0ZYJ5</accession>
<dbReference type="PRINTS" id="PR00040">
    <property type="entry name" value="HTHMERR"/>
</dbReference>
<dbReference type="Gene3D" id="1.10.1660.10">
    <property type="match status" value="1"/>
</dbReference>
<evidence type="ECO:0000259" key="6">
    <source>
        <dbReference type="PROSITE" id="PS50937"/>
    </source>
</evidence>
<evidence type="ECO:0000256" key="1">
    <source>
        <dbReference type="ARBA" id="ARBA00022491"/>
    </source>
</evidence>
<dbReference type="GO" id="GO:0003700">
    <property type="term" value="F:DNA-binding transcription factor activity"/>
    <property type="evidence" value="ECO:0007669"/>
    <property type="project" value="InterPro"/>
</dbReference>
<name>A0A3B0ZYJ5_9ZZZZ</name>
<keyword evidence="2" id="KW-0805">Transcription regulation</keyword>
<evidence type="ECO:0000256" key="5">
    <source>
        <dbReference type="SAM" id="Coils"/>
    </source>
</evidence>